<dbReference type="EMBL" id="SAYW01000002">
    <property type="protein sequence ID" value="RWU08262.1"/>
    <property type="molecule type" value="Genomic_DNA"/>
</dbReference>
<gene>
    <name evidence="2" type="ORF">DPV69_07750</name>
</gene>
<name>A0A443YW86_9SPHI</name>
<proteinExistence type="predicted"/>
<dbReference type="SUPFAM" id="SSF49265">
    <property type="entry name" value="Fibronectin type III"/>
    <property type="match status" value="1"/>
</dbReference>
<dbReference type="Gene3D" id="2.60.40.10">
    <property type="entry name" value="Immunoglobulins"/>
    <property type="match status" value="4"/>
</dbReference>
<evidence type="ECO:0008006" key="4">
    <source>
        <dbReference type="Google" id="ProtNLM"/>
    </source>
</evidence>
<evidence type="ECO:0000313" key="3">
    <source>
        <dbReference type="Proteomes" id="UP000284120"/>
    </source>
</evidence>
<keyword evidence="3" id="KW-1185">Reference proteome</keyword>
<dbReference type="Proteomes" id="UP000284120">
    <property type="component" value="Unassembled WGS sequence"/>
</dbReference>
<protein>
    <recommendedName>
        <fullName evidence="4">Fibronectin type III domain-containing protein</fullName>
    </recommendedName>
</protein>
<dbReference type="AlphaFoldDB" id="A0A443YW86"/>
<accession>A0A443YW86</accession>
<feature type="chain" id="PRO_5019258458" description="Fibronectin type III domain-containing protein" evidence="1">
    <location>
        <begin position="23"/>
        <end position="669"/>
    </location>
</feature>
<comment type="caution">
    <text evidence="2">The sequence shown here is derived from an EMBL/GenBank/DDBJ whole genome shotgun (WGS) entry which is preliminary data.</text>
</comment>
<dbReference type="InterPro" id="IPR013783">
    <property type="entry name" value="Ig-like_fold"/>
</dbReference>
<evidence type="ECO:0000256" key="1">
    <source>
        <dbReference type="SAM" id="SignalP"/>
    </source>
</evidence>
<feature type="signal peptide" evidence="1">
    <location>
        <begin position="1"/>
        <end position="22"/>
    </location>
</feature>
<reference evidence="2 3" key="1">
    <citation type="submission" date="2018-06" db="EMBL/GenBank/DDBJ databases">
        <title>Pedobacter endophyticus sp. nov., an endophytic bacterium isolated from a leaf of Triticum aestivum.</title>
        <authorList>
            <person name="Zhang L."/>
        </authorList>
    </citation>
    <scope>NUCLEOTIDE SEQUENCE [LARGE SCALE GENOMIC DNA]</scope>
    <source>
        <strain evidence="2 3">CM134L-2</strain>
    </source>
</reference>
<keyword evidence="1" id="KW-0732">Signal</keyword>
<organism evidence="2 3">
    <name type="scientific">Pedobacter chitinilyticus</name>
    <dbReference type="NCBI Taxonomy" id="2233776"/>
    <lineage>
        <taxon>Bacteria</taxon>
        <taxon>Pseudomonadati</taxon>
        <taxon>Bacteroidota</taxon>
        <taxon>Sphingobacteriia</taxon>
        <taxon>Sphingobacteriales</taxon>
        <taxon>Sphingobacteriaceae</taxon>
        <taxon>Pedobacter</taxon>
    </lineage>
</organism>
<dbReference type="InterPro" id="IPR036116">
    <property type="entry name" value="FN3_sf"/>
</dbReference>
<evidence type="ECO:0000313" key="2">
    <source>
        <dbReference type="EMBL" id="RWU08262.1"/>
    </source>
</evidence>
<sequence>MMRSLKKILPAVVSLFWLNANALKEVPAAFNGYKGNYIYNIFKPASVAHPDGEVVGFRLDRKTVQETTWQTLYKFSTPATFNELQSNYQKAINNAFEHNPITAYNIAEVWPIFKMKFNFDSLSVQLTQQPMAMAFNLLLVDTTAKREVSYQYRVIQLKADGTEMGKYTSLPVSANDKFIVNKPKKSGRKITGEVFRMEWKAKLSGELPEVLLVKRSEGINIPFKRLLNSYSIEQKGDSVIYTLEDQNVSKEALYQYTITPVNRFGGGANVVSDTIQIAAVDSQFLIPKIFTASADSIKNAVTLNWSFIKPDFISVVNIFRSTAYEDGYKLIKSTTGYNYIDRDIIAGQKYYYYLVVNDRIGQTTERSVKIYALSQKSTKSELPSQVTVSKSKEGNVISWRDNAVDSRGFYVYRTNEVAGALKPITEMIYVDAKAKQNYTYTDTATNLSGKIGYAVVAENLSNVRSNFSTIVYVENQNTITSQPTLIDINKVNDGIFIFWKDETASSVAAGYNIYRKVGTGAYAKINRTLVLPLKNSYKDVIQLNDMAVEYKITSVNLSGVESSFSNELGTNQFEMVYPPANLKSFYSADLKSVMLQWQAPQSSVASYEVYRYVRGKDAVKIATLNHSALSFNDTSFDATQNNYYYLKTVGANGKVSLPSKETYKVVRDK</sequence>